<feature type="transmembrane region" description="Helical" evidence="1">
    <location>
        <begin position="198"/>
        <end position="214"/>
    </location>
</feature>
<protein>
    <recommendedName>
        <fullName evidence="6">Acyltransferase</fullName>
    </recommendedName>
</protein>
<name>A0A016T083_9BILA</name>
<dbReference type="Proteomes" id="UP000024635">
    <property type="component" value="Unassembled WGS sequence"/>
</dbReference>
<dbReference type="GO" id="GO:0016020">
    <property type="term" value="C:membrane"/>
    <property type="evidence" value="ECO:0007669"/>
    <property type="project" value="TreeGrafter"/>
</dbReference>
<organism evidence="4 5">
    <name type="scientific">Ancylostoma ceylanicum</name>
    <dbReference type="NCBI Taxonomy" id="53326"/>
    <lineage>
        <taxon>Eukaryota</taxon>
        <taxon>Metazoa</taxon>
        <taxon>Ecdysozoa</taxon>
        <taxon>Nematoda</taxon>
        <taxon>Chromadorea</taxon>
        <taxon>Rhabditida</taxon>
        <taxon>Rhabditina</taxon>
        <taxon>Rhabditomorpha</taxon>
        <taxon>Strongyloidea</taxon>
        <taxon>Ancylostomatidae</taxon>
        <taxon>Ancylostomatinae</taxon>
        <taxon>Ancylostoma</taxon>
    </lineage>
</organism>
<feature type="transmembrane region" description="Helical" evidence="1">
    <location>
        <begin position="168"/>
        <end position="192"/>
    </location>
</feature>
<keyword evidence="1" id="KW-0812">Transmembrane</keyword>
<evidence type="ECO:0000313" key="4">
    <source>
        <dbReference type="EMBL" id="EYB96087.1"/>
    </source>
</evidence>
<feature type="transmembrane region" description="Helical" evidence="1">
    <location>
        <begin position="260"/>
        <end position="277"/>
    </location>
</feature>
<dbReference type="GO" id="GO:0000271">
    <property type="term" value="P:polysaccharide biosynthetic process"/>
    <property type="evidence" value="ECO:0007669"/>
    <property type="project" value="TreeGrafter"/>
</dbReference>
<dbReference type="AlphaFoldDB" id="A0A016T083"/>
<evidence type="ECO:0008006" key="6">
    <source>
        <dbReference type="Google" id="ProtNLM"/>
    </source>
</evidence>
<evidence type="ECO:0000313" key="5">
    <source>
        <dbReference type="Proteomes" id="UP000024635"/>
    </source>
</evidence>
<accession>A0A016T083</accession>
<dbReference type="OrthoDB" id="10061508at2759"/>
<keyword evidence="1" id="KW-1133">Transmembrane helix</keyword>
<dbReference type="InterPro" id="IPR002656">
    <property type="entry name" value="Acyl_transf_3_dom"/>
</dbReference>
<evidence type="ECO:0000259" key="2">
    <source>
        <dbReference type="Pfam" id="PF01757"/>
    </source>
</evidence>
<sequence length="610" mass="70482">MPYKTKATRYSTHSPSIDDRLLSRWHSGSAILVDTWKAILLISNSKKQDADLDYEKELLGAEDLFTHTWSLSVEMQWYFLVPLIFLSQRLITNWRKSFFTVIALLSIVFYSRVDDMTAFYSVYARIWQFCFGIIAYLAQENQAPSQVHLEERTMDGYEPAQSRKSGDVCYGLLVATVILLFLTFLVFCFSWSPFSKSLLRIIITILSAIMIFIGSRHQTILLANHIFAYVGDISYALYLVHWPIFVIVNSYSCLPFHARLAGLIISVDLAVAIHHLFELRYQRWSPLTIVLLVTAMFMISASMSYNISKNNENTWKSAISQLNHTNTNPSDAAWNKTLMRQLISSGLHTRGNTKLTSCERSTRISENLPSGRFCTANGTGIYKTLVIGNSFARNQADLVYNAFKNYISEFTVIYLVVTTFEACEVMTKTDYPWCEEEVNNSLLVFHKLKPDIVFVLIRSMRPSKAWLNTSEPIKEDLIFRDYMNRMIEMESVAEKIYLLQALPSCVDACTQKALDFTSSGRPLREIKEDLIIRDDFFARLRIFEVGRRCKKCEIIDYLPLLVDENGRYLGYEPKTNLMYLDDINHFTRFGKERIQILFNQLARKFGETRL</sequence>
<feature type="domain" description="Acyltransferase 3" evidence="2">
    <location>
        <begin position="61"/>
        <end position="274"/>
    </location>
</feature>
<feature type="transmembrane region" description="Helical" evidence="1">
    <location>
        <begin position="289"/>
        <end position="307"/>
    </location>
</feature>
<dbReference type="Pfam" id="PF01757">
    <property type="entry name" value="Acyl_transf_3"/>
    <property type="match status" value="1"/>
</dbReference>
<feature type="domain" description="SGNH" evidence="3">
    <location>
        <begin position="370"/>
        <end position="598"/>
    </location>
</feature>
<gene>
    <name evidence="4" type="primary">Acey_s0154.g3026</name>
    <name evidence="4" type="ORF">Y032_0154g3026</name>
</gene>
<comment type="caution">
    <text evidence="4">The sequence shown here is derived from an EMBL/GenBank/DDBJ whole genome shotgun (WGS) entry which is preliminary data.</text>
</comment>
<reference evidence="5" key="1">
    <citation type="journal article" date="2015" name="Nat. Genet.">
        <title>The genome and transcriptome of the zoonotic hookworm Ancylostoma ceylanicum identify infection-specific gene families.</title>
        <authorList>
            <person name="Schwarz E.M."/>
            <person name="Hu Y."/>
            <person name="Antoshechkin I."/>
            <person name="Miller M.M."/>
            <person name="Sternberg P.W."/>
            <person name="Aroian R.V."/>
        </authorList>
    </citation>
    <scope>NUCLEOTIDE SEQUENCE</scope>
    <source>
        <strain evidence="5">HY135</strain>
    </source>
</reference>
<dbReference type="InterPro" id="IPR050879">
    <property type="entry name" value="Acyltransferase_3"/>
</dbReference>
<feature type="transmembrane region" description="Helical" evidence="1">
    <location>
        <begin position="97"/>
        <end position="113"/>
    </location>
</feature>
<dbReference type="Pfam" id="PF19040">
    <property type="entry name" value="SGNH"/>
    <property type="match status" value="1"/>
</dbReference>
<dbReference type="InterPro" id="IPR043968">
    <property type="entry name" value="SGNH"/>
</dbReference>
<evidence type="ECO:0000256" key="1">
    <source>
        <dbReference type="SAM" id="Phobius"/>
    </source>
</evidence>
<dbReference type="PANTHER" id="PTHR23028">
    <property type="entry name" value="ACETYLTRANSFERASE"/>
    <property type="match status" value="1"/>
</dbReference>
<feature type="transmembrane region" description="Helical" evidence="1">
    <location>
        <begin position="226"/>
        <end position="248"/>
    </location>
</feature>
<feature type="transmembrane region" description="Helical" evidence="1">
    <location>
        <begin position="119"/>
        <end position="138"/>
    </location>
</feature>
<keyword evidence="5" id="KW-1185">Reference proteome</keyword>
<keyword evidence="1" id="KW-0472">Membrane</keyword>
<dbReference type="EMBL" id="JARK01001490">
    <property type="protein sequence ID" value="EYB96087.1"/>
    <property type="molecule type" value="Genomic_DNA"/>
</dbReference>
<evidence type="ECO:0000259" key="3">
    <source>
        <dbReference type="Pfam" id="PF19040"/>
    </source>
</evidence>
<dbReference type="STRING" id="53326.A0A016T083"/>
<dbReference type="GO" id="GO:0016747">
    <property type="term" value="F:acyltransferase activity, transferring groups other than amino-acyl groups"/>
    <property type="evidence" value="ECO:0007669"/>
    <property type="project" value="InterPro"/>
</dbReference>
<dbReference type="PANTHER" id="PTHR23028:SF53">
    <property type="entry name" value="ACYL_TRANSF_3 DOMAIN-CONTAINING PROTEIN"/>
    <property type="match status" value="1"/>
</dbReference>
<proteinExistence type="predicted"/>